<dbReference type="RefSeq" id="XP_024780842.1">
    <property type="nucleotide sequence ID" value="XM_024913380.1"/>
</dbReference>
<feature type="region of interest" description="Disordered" evidence="1">
    <location>
        <begin position="85"/>
        <end position="109"/>
    </location>
</feature>
<proteinExistence type="predicted"/>
<name>A0A2T4AVT3_TRIHA</name>
<evidence type="ECO:0000313" key="3">
    <source>
        <dbReference type="Proteomes" id="UP000241690"/>
    </source>
</evidence>
<protein>
    <submittedName>
        <fullName evidence="2">Uncharacterized protein</fullName>
    </submittedName>
</protein>
<dbReference type="GeneID" id="36621941"/>
<keyword evidence="3" id="KW-1185">Reference proteome</keyword>
<evidence type="ECO:0000313" key="2">
    <source>
        <dbReference type="EMBL" id="PTB61165.1"/>
    </source>
</evidence>
<accession>A0A2T4AVT3</accession>
<gene>
    <name evidence="2" type="ORF">M431DRAFT_204988</name>
</gene>
<reference evidence="2 3" key="1">
    <citation type="submission" date="2016-07" db="EMBL/GenBank/DDBJ databases">
        <title>Multiple horizontal gene transfer events from other fungi enriched the ability of initially mycotrophic Trichoderma (Ascomycota) to feed on dead plant biomass.</title>
        <authorList>
            <consortium name="DOE Joint Genome Institute"/>
            <person name="Aerts A."/>
            <person name="Atanasova L."/>
            <person name="Chenthamara K."/>
            <person name="Zhang J."/>
            <person name="Grujic M."/>
            <person name="Henrissat B."/>
            <person name="Kuo A."/>
            <person name="Salamov A."/>
            <person name="Lipzen A."/>
            <person name="Labutti K."/>
            <person name="Barry K."/>
            <person name="Miao Y."/>
            <person name="Rahimi M.J."/>
            <person name="Shen Q."/>
            <person name="Grigoriev I.V."/>
            <person name="Kubicek C.P."/>
            <person name="Druzhinina I.S."/>
        </authorList>
    </citation>
    <scope>NUCLEOTIDE SEQUENCE [LARGE SCALE GENOMIC DNA]</scope>
    <source>
        <strain evidence="2 3">CBS 226.95</strain>
    </source>
</reference>
<dbReference type="EMBL" id="KZ679675">
    <property type="protein sequence ID" value="PTB61165.1"/>
    <property type="molecule type" value="Genomic_DNA"/>
</dbReference>
<dbReference type="Proteomes" id="UP000241690">
    <property type="component" value="Unassembled WGS sequence"/>
</dbReference>
<dbReference type="AlphaFoldDB" id="A0A2T4AVT3"/>
<organism evidence="2 3">
    <name type="scientific">Trichoderma harzianum CBS 226.95</name>
    <dbReference type="NCBI Taxonomy" id="983964"/>
    <lineage>
        <taxon>Eukaryota</taxon>
        <taxon>Fungi</taxon>
        <taxon>Dikarya</taxon>
        <taxon>Ascomycota</taxon>
        <taxon>Pezizomycotina</taxon>
        <taxon>Sordariomycetes</taxon>
        <taxon>Hypocreomycetidae</taxon>
        <taxon>Hypocreales</taxon>
        <taxon>Hypocreaceae</taxon>
        <taxon>Trichoderma</taxon>
    </lineage>
</organism>
<sequence>MGLLPWNCMGVQRTGAWRGVCPVSAPSNTGKHDANAARGSWKWPVVGQTALRTQHSGRMVCGKRVTGAASGNTRLCLPSIRTQPVGSQRRRSGFGARQIGRRQGGHDASIQTPTVAPCSTSCACAKRRCVSACEYSYYPAGTTFGAPNIESRR</sequence>
<evidence type="ECO:0000256" key="1">
    <source>
        <dbReference type="SAM" id="MobiDB-lite"/>
    </source>
</evidence>